<dbReference type="RefSeq" id="WP_147651921.1">
    <property type="nucleotide sequence ID" value="NZ_CP042383.1"/>
</dbReference>
<comment type="similarity">
    <text evidence="1">Belongs to the ROK (NagC/XylR) family.</text>
</comment>
<dbReference type="PANTHER" id="PTHR18964:SF170">
    <property type="entry name" value="SUGAR KINASE"/>
    <property type="match status" value="1"/>
</dbReference>
<proteinExistence type="inferred from homology"/>
<accession>A0A5B8T3I1</accession>
<dbReference type="Proteomes" id="UP000321296">
    <property type="component" value="Chromosome"/>
</dbReference>
<dbReference type="Pfam" id="PF00480">
    <property type="entry name" value="ROK"/>
    <property type="match status" value="1"/>
</dbReference>
<dbReference type="Gene3D" id="3.30.420.40">
    <property type="match status" value="2"/>
</dbReference>
<gene>
    <name evidence="2" type="ORF">FGL85_10235</name>
</gene>
<dbReference type="CDD" id="cd24152">
    <property type="entry name" value="ASKHA_NBD_ROK-like"/>
    <property type="match status" value="1"/>
</dbReference>
<dbReference type="KEGG" id="lpse:FGL85_10235"/>
<evidence type="ECO:0000256" key="1">
    <source>
        <dbReference type="ARBA" id="ARBA00006479"/>
    </source>
</evidence>
<reference evidence="2 3" key="1">
    <citation type="submission" date="2019-06" db="EMBL/GenBank/DDBJ databases">
        <title>Genome analyses of bacteria isolated from kimchi.</title>
        <authorList>
            <person name="Lee S."/>
            <person name="Ahn S."/>
            <person name="Roh S."/>
        </authorList>
    </citation>
    <scope>NUCLEOTIDE SEQUENCE [LARGE SCALE GENOMIC DNA]</scope>
    <source>
        <strain evidence="2 3">CBA3630</strain>
    </source>
</reference>
<evidence type="ECO:0000313" key="3">
    <source>
        <dbReference type="Proteomes" id="UP000321296"/>
    </source>
</evidence>
<name>A0A5B8T3I1_LEUPS</name>
<protein>
    <submittedName>
        <fullName evidence="2">ROK family protein</fullName>
    </submittedName>
</protein>
<dbReference type="PANTHER" id="PTHR18964">
    <property type="entry name" value="ROK (REPRESSOR, ORF, KINASE) FAMILY"/>
    <property type="match status" value="1"/>
</dbReference>
<dbReference type="InterPro" id="IPR000600">
    <property type="entry name" value="ROK"/>
</dbReference>
<sequence>MILTIDIGGTSVKYAAVTDGNLGKISSFETPKTWDEMVNQLRDVAQNFTNIEGVAISAPGVVKFKDGFISGNSAVPYIHHFPIVDTLEKLFKAPVTIENDANAAGLAEVKQGVAAGANSAIFVVVGTGVGGAVYLNGQLVRGAHGYGGEFGSSFFDGVNSQWSVKASAVEMARRYNVRHDTSLSGKELYDLAEKGDGVAKINVSRQLDSLARGIFNLMFIVDPDIIVIGGGLSQNADILNELNQRVSILIADVKGHITDMPVNIKAAQFGNSANLIGAYEVFKSYYPNVNEMKTKQV</sequence>
<dbReference type="AlphaFoldDB" id="A0A5B8T3I1"/>
<organism evidence="2 3">
    <name type="scientific">Leuconostoc pseudomesenteroides</name>
    <dbReference type="NCBI Taxonomy" id="33968"/>
    <lineage>
        <taxon>Bacteria</taxon>
        <taxon>Bacillati</taxon>
        <taxon>Bacillota</taxon>
        <taxon>Bacilli</taxon>
        <taxon>Lactobacillales</taxon>
        <taxon>Lactobacillaceae</taxon>
        <taxon>Leuconostoc</taxon>
    </lineage>
</organism>
<dbReference type="SUPFAM" id="SSF53067">
    <property type="entry name" value="Actin-like ATPase domain"/>
    <property type="match status" value="1"/>
</dbReference>
<dbReference type="InterPro" id="IPR043129">
    <property type="entry name" value="ATPase_NBD"/>
</dbReference>
<dbReference type="EMBL" id="CP042383">
    <property type="protein sequence ID" value="QEA42857.1"/>
    <property type="molecule type" value="Genomic_DNA"/>
</dbReference>
<evidence type="ECO:0000313" key="2">
    <source>
        <dbReference type="EMBL" id="QEA42857.1"/>
    </source>
</evidence>